<dbReference type="GO" id="GO:0042594">
    <property type="term" value="P:response to starvation"/>
    <property type="evidence" value="ECO:0007669"/>
    <property type="project" value="TreeGrafter"/>
</dbReference>
<protein>
    <submittedName>
        <fullName evidence="2">Phosphoenolpyruvate carboxykinase</fullName>
    </submittedName>
</protein>
<name>X6M7N0_RETFI</name>
<organism evidence="2 3">
    <name type="scientific">Reticulomyxa filosa</name>
    <dbReference type="NCBI Taxonomy" id="46433"/>
    <lineage>
        <taxon>Eukaryota</taxon>
        <taxon>Sar</taxon>
        <taxon>Rhizaria</taxon>
        <taxon>Retaria</taxon>
        <taxon>Foraminifera</taxon>
        <taxon>Monothalamids</taxon>
        <taxon>Reticulomyxidae</taxon>
        <taxon>Reticulomyxa</taxon>
    </lineage>
</organism>
<keyword evidence="2" id="KW-0418">Kinase</keyword>
<dbReference type="GO" id="GO:0004613">
    <property type="term" value="F:phosphoenolpyruvate carboxykinase (GTP) activity"/>
    <property type="evidence" value="ECO:0007669"/>
    <property type="project" value="TreeGrafter"/>
</dbReference>
<dbReference type="Pfam" id="PF17297">
    <property type="entry name" value="PEPCK_N"/>
    <property type="match status" value="1"/>
</dbReference>
<keyword evidence="2" id="KW-0670">Pyruvate</keyword>
<feature type="domain" description="Phosphoenolpyruvate carboxykinase GTP-utilising N-terminal" evidence="1">
    <location>
        <begin position="144"/>
        <end position="253"/>
    </location>
</feature>
<dbReference type="GO" id="GO:0005525">
    <property type="term" value="F:GTP binding"/>
    <property type="evidence" value="ECO:0007669"/>
    <property type="project" value="InterPro"/>
</dbReference>
<dbReference type="InterPro" id="IPR008209">
    <property type="entry name" value="PEP_carboxykinase_GTP"/>
</dbReference>
<dbReference type="GO" id="GO:0006107">
    <property type="term" value="P:oxaloacetate metabolic process"/>
    <property type="evidence" value="ECO:0007669"/>
    <property type="project" value="TreeGrafter"/>
</dbReference>
<dbReference type="GO" id="GO:0071333">
    <property type="term" value="P:cellular response to glucose stimulus"/>
    <property type="evidence" value="ECO:0007669"/>
    <property type="project" value="TreeGrafter"/>
</dbReference>
<keyword evidence="3" id="KW-1185">Reference proteome</keyword>
<dbReference type="GO" id="GO:0016301">
    <property type="term" value="F:kinase activity"/>
    <property type="evidence" value="ECO:0007669"/>
    <property type="project" value="UniProtKB-KW"/>
</dbReference>
<dbReference type="AlphaFoldDB" id="X6M7N0"/>
<gene>
    <name evidence="2" type="ORF">RFI_27388</name>
</gene>
<dbReference type="InterPro" id="IPR008210">
    <property type="entry name" value="PEP_carboxykinase_N"/>
</dbReference>
<dbReference type="Gene3D" id="3.40.449.10">
    <property type="entry name" value="Phosphoenolpyruvate Carboxykinase, domain 1"/>
    <property type="match status" value="1"/>
</dbReference>
<accession>X6M7N0</accession>
<dbReference type="GO" id="GO:0005829">
    <property type="term" value="C:cytosol"/>
    <property type="evidence" value="ECO:0007669"/>
    <property type="project" value="TreeGrafter"/>
</dbReference>
<dbReference type="PANTHER" id="PTHR11561:SF0">
    <property type="entry name" value="PHOSPHOENOLPYRUVATE CARBOXYKINASE [GTP]-RELATED"/>
    <property type="match status" value="1"/>
</dbReference>
<evidence type="ECO:0000313" key="3">
    <source>
        <dbReference type="Proteomes" id="UP000023152"/>
    </source>
</evidence>
<dbReference type="PANTHER" id="PTHR11561">
    <property type="entry name" value="PHOSPHOENOLPYRUVATE CARBOXYKINASE"/>
    <property type="match status" value="1"/>
</dbReference>
<dbReference type="Proteomes" id="UP000023152">
    <property type="component" value="Unassembled WGS sequence"/>
</dbReference>
<reference evidence="2 3" key="1">
    <citation type="journal article" date="2013" name="Curr. Biol.">
        <title>The Genome of the Foraminiferan Reticulomyxa filosa.</title>
        <authorList>
            <person name="Glockner G."/>
            <person name="Hulsmann N."/>
            <person name="Schleicher M."/>
            <person name="Noegel A.A."/>
            <person name="Eichinger L."/>
            <person name="Gallinger C."/>
            <person name="Pawlowski J."/>
            <person name="Sierra R."/>
            <person name="Euteneuer U."/>
            <person name="Pillet L."/>
            <person name="Moustafa A."/>
            <person name="Platzer M."/>
            <person name="Groth M."/>
            <person name="Szafranski K."/>
            <person name="Schliwa M."/>
        </authorList>
    </citation>
    <scope>NUCLEOTIDE SEQUENCE [LARGE SCALE GENOMIC DNA]</scope>
</reference>
<proteinExistence type="predicted"/>
<dbReference type="GO" id="GO:0019543">
    <property type="term" value="P:propionate catabolic process"/>
    <property type="evidence" value="ECO:0007669"/>
    <property type="project" value="TreeGrafter"/>
</dbReference>
<evidence type="ECO:0000313" key="2">
    <source>
        <dbReference type="EMBL" id="ETO09988.1"/>
    </source>
</evidence>
<dbReference type="GO" id="GO:0030145">
    <property type="term" value="F:manganese ion binding"/>
    <property type="evidence" value="ECO:0007669"/>
    <property type="project" value="TreeGrafter"/>
</dbReference>
<keyword evidence="2" id="KW-0808">Transferase</keyword>
<dbReference type="GO" id="GO:0006094">
    <property type="term" value="P:gluconeogenesis"/>
    <property type="evidence" value="ECO:0007669"/>
    <property type="project" value="InterPro"/>
</dbReference>
<dbReference type="GO" id="GO:0033993">
    <property type="term" value="P:response to lipid"/>
    <property type="evidence" value="ECO:0007669"/>
    <property type="project" value="TreeGrafter"/>
</dbReference>
<evidence type="ECO:0000259" key="1">
    <source>
        <dbReference type="Pfam" id="PF17297"/>
    </source>
</evidence>
<dbReference type="OrthoDB" id="5841594at2759"/>
<sequence length="253" mass="30228">MISTLSCKKTIVKDSTQRISSNRFLKYIVTHFIEIYFFFQHNIHKCKRVLELCKKLFCDIKSVHNILKKHLRFCFFRNKIKLKHCSQNCKVMLSWKFGHKNALNLLKSLRKNTLYTSNRRKYFKFSVHTDYLQRYTSDDTLRAWINQRISIFQPARVHLCDGSDEEFHELLNKQMQQGTLVKLNSQKRPNSYLARSSISDTARVEDRTFICSEGKQNAGPTNNWEDPEKMFREMEKLFTHSMRGRTMYIVPFC</sequence>
<dbReference type="SUPFAM" id="SSF68923">
    <property type="entry name" value="PEP carboxykinase N-terminal domain"/>
    <property type="match status" value="1"/>
</dbReference>
<comment type="caution">
    <text evidence="2">The sequence shown here is derived from an EMBL/GenBank/DDBJ whole genome shotgun (WGS) entry which is preliminary data.</text>
</comment>
<dbReference type="GO" id="GO:0046327">
    <property type="term" value="P:glycerol biosynthetic process from pyruvate"/>
    <property type="evidence" value="ECO:0007669"/>
    <property type="project" value="TreeGrafter"/>
</dbReference>
<dbReference type="InterPro" id="IPR035078">
    <property type="entry name" value="PEP_carboxykinase_GTP_N"/>
</dbReference>
<dbReference type="EMBL" id="ASPP01023752">
    <property type="protein sequence ID" value="ETO09988.1"/>
    <property type="molecule type" value="Genomic_DNA"/>
</dbReference>